<dbReference type="InterPro" id="IPR000432">
    <property type="entry name" value="DNA_mismatch_repair_MutS_C"/>
</dbReference>
<dbReference type="Pfam" id="PF00488">
    <property type="entry name" value="MutS_V"/>
    <property type="match status" value="1"/>
</dbReference>
<dbReference type="SUPFAM" id="SSF48334">
    <property type="entry name" value="DNA repair protein MutS, domain III"/>
    <property type="match status" value="1"/>
</dbReference>
<keyword evidence="6" id="KW-0238">DNA-binding</keyword>
<keyword evidence="3" id="KW-0547">Nucleotide-binding</keyword>
<keyword evidence="4" id="KW-0227">DNA damage</keyword>
<evidence type="ECO:0000256" key="2">
    <source>
        <dbReference type="ARBA" id="ARBA00006271"/>
    </source>
</evidence>
<dbReference type="Gene3D" id="1.10.1420.10">
    <property type="match status" value="2"/>
</dbReference>
<comment type="caution">
    <text evidence="10">The sequence shown here is derived from an EMBL/GenBank/DDBJ whole genome shotgun (WGS) entry which is preliminary data.</text>
</comment>
<dbReference type="PROSITE" id="PS00486">
    <property type="entry name" value="DNA_MISMATCH_REPAIR_2"/>
    <property type="match status" value="1"/>
</dbReference>
<dbReference type="eggNOG" id="KOG0219">
    <property type="taxonomic scope" value="Eukaryota"/>
</dbReference>
<name>K0RDE9_THAOC</name>
<dbReference type="InterPro" id="IPR027417">
    <property type="entry name" value="P-loop_NTPase"/>
</dbReference>
<dbReference type="GO" id="GO:0032301">
    <property type="term" value="C:MutSalpha complex"/>
    <property type="evidence" value="ECO:0007669"/>
    <property type="project" value="TreeGrafter"/>
</dbReference>
<dbReference type="InterPro" id="IPR007696">
    <property type="entry name" value="DNA_mismatch_repair_MutS_core"/>
</dbReference>
<reference evidence="10 11" key="1">
    <citation type="journal article" date="2012" name="Genome Biol.">
        <title>Genome and low-iron response of an oceanic diatom adapted to chronic iron limitation.</title>
        <authorList>
            <person name="Lommer M."/>
            <person name="Specht M."/>
            <person name="Roy A.S."/>
            <person name="Kraemer L."/>
            <person name="Andreson R."/>
            <person name="Gutowska M.A."/>
            <person name="Wolf J."/>
            <person name="Bergner S.V."/>
            <person name="Schilhabel M.B."/>
            <person name="Klostermeier U.C."/>
            <person name="Beiko R.G."/>
            <person name="Rosenstiel P."/>
            <person name="Hippler M."/>
            <person name="Laroche J."/>
        </authorList>
    </citation>
    <scope>NUCLEOTIDE SEQUENCE [LARGE SCALE GENOMIC DNA]</scope>
    <source>
        <strain evidence="10 11">CCMP1005</strain>
    </source>
</reference>
<dbReference type="Proteomes" id="UP000266841">
    <property type="component" value="Unassembled WGS sequence"/>
</dbReference>
<evidence type="ECO:0000256" key="4">
    <source>
        <dbReference type="ARBA" id="ARBA00022763"/>
    </source>
</evidence>
<evidence type="ECO:0000256" key="8">
    <source>
        <dbReference type="ARBA" id="ARBA00023242"/>
    </source>
</evidence>
<dbReference type="PANTHER" id="PTHR11361">
    <property type="entry name" value="DNA MISMATCH REPAIR PROTEIN MUTS FAMILY MEMBER"/>
    <property type="match status" value="1"/>
</dbReference>
<accession>K0RDE9</accession>
<gene>
    <name evidence="10" type="ORF">THAOC_30749</name>
</gene>
<dbReference type="GO" id="GO:0140664">
    <property type="term" value="F:ATP-dependent DNA damage sensor activity"/>
    <property type="evidence" value="ECO:0007669"/>
    <property type="project" value="InterPro"/>
</dbReference>
<keyword evidence="11" id="KW-1185">Reference proteome</keyword>
<dbReference type="OMA" id="LVRFPQK"/>
<dbReference type="FunFam" id="3.40.50.300:FF:002852">
    <property type="entry name" value="Mismatch repair protein"/>
    <property type="match status" value="1"/>
</dbReference>
<evidence type="ECO:0000256" key="1">
    <source>
        <dbReference type="ARBA" id="ARBA00004123"/>
    </source>
</evidence>
<feature type="domain" description="DNA mismatch repair proteins mutS family" evidence="9">
    <location>
        <begin position="700"/>
        <end position="716"/>
    </location>
</feature>
<evidence type="ECO:0000313" key="10">
    <source>
        <dbReference type="EMBL" id="EJK50299.1"/>
    </source>
</evidence>
<evidence type="ECO:0000313" key="11">
    <source>
        <dbReference type="Proteomes" id="UP000266841"/>
    </source>
</evidence>
<dbReference type="SMART" id="SM00533">
    <property type="entry name" value="MUTSd"/>
    <property type="match status" value="1"/>
</dbReference>
<protein>
    <recommendedName>
        <fullName evidence="9">DNA mismatch repair proteins mutS family domain-containing protein</fullName>
    </recommendedName>
</protein>
<dbReference type="InterPro" id="IPR011184">
    <property type="entry name" value="DNA_mismatch_repair_Msh2"/>
</dbReference>
<dbReference type="InterPro" id="IPR036187">
    <property type="entry name" value="DNA_mismatch_repair_MutS_sf"/>
</dbReference>
<dbReference type="GO" id="GO:0006298">
    <property type="term" value="P:mismatch repair"/>
    <property type="evidence" value="ECO:0007669"/>
    <property type="project" value="InterPro"/>
</dbReference>
<evidence type="ECO:0000256" key="6">
    <source>
        <dbReference type="ARBA" id="ARBA00023125"/>
    </source>
</evidence>
<dbReference type="SMART" id="SM00534">
    <property type="entry name" value="MUTSac"/>
    <property type="match status" value="1"/>
</dbReference>
<evidence type="ECO:0000259" key="9">
    <source>
        <dbReference type="PROSITE" id="PS00486"/>
    </source>
</evidence>
<dbReference type="GO" id="GO:0030983">
    <property type="term" value="F:mismatched DNA binding"/>
    <property type="evidence" value="ECO:0007669"/>
    <property type="project" value="InterPro"/>
</dbReference>
<keyword evidence="8" id="KW-0539">Nucleus</keyword>
<evidence type="ECO:0000256" key="5">
    <source>
        <dbReference type="ARBA" id="ARBA00022840"/>
    </source>
</evidence>
<dbReference type="PIRSF" id="PIRSF005813">
    <property type="entry name" value="MSH2"/>
    <property type="match status" value="1"/>
</dbReference>
<evidence type="ECO:0000256" key="7">
    <source>
        <dbReference type="ARBA" id="ARBA00023204"/>
    </source>
</evidence>
<proteinExistence type="inferred from homology"/>
<sequence>MEGEEGGSPIVTILVSRNATQAGGNATTDSSTAKIVAVVRTPVKRTGTGDLISHQLEHLTFLDDRRGFVNVDSLLTRLGAVGSVYVACTESYEDRKGGGGGGKSSEVRELIDRLVEVVESRNDGGSHDGGNEISVTVLPTVSKEKALKDVDGNVAHLLGGDTSDAYLAYRGDNHVKDEPLIRMCLGYFFSADPMHFDGSDDTRGSVRIVRGTLDSHLAIDRTAAEAIHLLPPRSSGAALLQGGNDANNSLYGVLNQCKTKMGSRTLEVWLRQPLTDLEAIMRRQNAVAKLFDESIGRDRLREEGLASLRGMDLDKLARRLTAYGRAKANGTPLGSTSKALESLYQVHQLANTCLPPLLEVLEELTGNDEQQDEENDCILNLAYQGLNKKCFELEKASDLAEKVIDFDEAPRNFLVNSTLNSELCDLKADLDGVQEELEALHADMNSQWEEIKGKSDQVKLEDVAEKGNTSCVWQFRLADSNAIKLLSTELNQDVKVSKILKNGVWFTTKELDQLGSKKKGLMEDYQDKQRAIVVNCMSVAATFVPVIERCSVLLAQLDVIASLAHVAAYSSNGYCRPQLTDGEEVGLGIELKEARHPCVELQDDMNFIANDFNLVFGSSSFQLVTGPNMGGKSTYIRSLAAIVTMAQIGSFVPCSAAKINIIHHLLARVGAGDAQDRGISTFMAEMLESSSILRTATKRSLIIIDELGRGTSTFDGYGLAKAISEHIVQKIGCITVFATHFHELTALEGQEASVVNCHVSAHSDRQDGLTFLYEVRPGPCLESFGIAVAEMANMPPSVVNEAKRKARMLENFDYRKRVKSSDEENECGDNESSETVSAAMECLHKFRKMPVGEMNEDEMKSQLLPLLQQYLAKE</sequence>
<organism evidence="10 11">
    <name type="scientific">Thalassiosira oceanica</name>
    <name type="common">Marine diatom</name>
    <dbReference type="NCBI Taxonomy" id="159749"/>
    <lineage>
        <taxon>Eukaryota</taxon>
        <taxon>Sar</taxon>
        <taxon>Stramenopiles</taxon>
        <taxon>Ochrophyta</taxon>
        <taxon>Bacillariophyta</taxon>
        <taxon>Coscinodiscophyceae</taxon>
        <taxon>Thalassiosirophycidae</taxon>
        <taxon>Thalassiosirales</taxon>
        <taxon>Thalassiosiraceae</taxon>
        <taxon>Thalassiosira</taxon>
    </lineage>
</organism>
<keyword evidence="7" id="KW-0234">DNA repair</keyword>
<comment type="similarity">
    <text evidence="2">Belongs to the DNA mismatch repair MutS family.</text>
</comment>
<dbReference type="GO" id="GO:0006312">
    <property type="term" value="P:mitotic recombination"/>
    <property type="evidence" value="ECO:0007669"/>
    <property type="project" value="TreeGrafter"/>
</dbReference>
<dbReference type="Pfam" id="PF05192">
    <property type="entry name" value="MutS_III"/>
    <property type="match status" value="1"/>
</dbReference>
<dbReference type="PANTHER" id="PTHR11361:SF35">
    <property type="entry name" value="DNA MISMATCH REPAIR PROTEIN MSH2"/>
    <property type="match status" value="1"/>
</dbReference>
<dbReference type="GO" id="GO:0005524">
    <property type="term" value="F:ATP binding"/>
    <property type="evidence" value="ECO:0007669"/>
    <property type="project" value="UniProtKB-KW"/>
</dbReference>
<dbReference type="OrthoDB" id="295033at2759"/>
<keyword evidence="5" id="KW-0067">ATP-binding</keyword>
<dbReference type="EMBL" id="AGNL01044045">
    <property type="protein sequence ID" value="EJK50299.1"/>
    <property type="molecule type" value="Genomic_DNA"/>
</dbReference>
<dbReference type="AlphaFoldDB" id="K0RDE9"/>
<dbReference type="InterPro" id="IPR045076">
    <property type="entry name" value="MutS"/>
</dbReference>
<comment type="subcellular location">
    <subcellularLocation>
        <location evidence="1">Nucleus</location>
    </subcellularLocation>
</comment>
<evidence type="ECO:0000256" key="3">
    <source>
        <dbReference type="ARBA" id="ARBA00022741"/>
    </source>
</evidence>
<dbReference type="Gene3D" id="3.40.50.300">
    <property type="entry name" value="P-loop containing nucleotide triphosphate hydrolases"/>
    <property type="match status" value="1"/>
</dbReference>
<dbReference type="SUPFAM" id="SSF52540">
    <property type="entry name" value="P-loop containing nucleoside triphosphate hydrolases"/>
    <property type="match status" value="1"/>
</dbReference>